<accession>A0A075GNR0</accession>
<dbReference type="GO" id="GO:0004311">
    <property type="term" value="F:geranylgeranyl diphosphate synthase activity"/>
    <property type="evidence" value="ECO:0007669"/>
    <property type="project" value="InterPro"/>
</dbReference>
<reference evidence="2" key="1">
    <citation type="journal article" date="2014" name="Genome Biol. Evol.">
        <title>Pangenome evidence for extensive interdomain horizontal transfer affecting lineage core and shell genes in uncultured planktonic thaumarchaeota and euryarchaeota.</title>
        <authorList>
            <person name="Deschamps P."/>
            <person name="Zivanovic Y."/>
            <person name="Moreira D."/>
            <person name="Rodriguez-Valera F."/>
            <person name="Lopez-Garcia P."/>
        </authorList>
    </citation>
    <scope>NUCLEOTIDE SEQUENCE</scope>
</reference>
<dbReference type="PANTHER" id="PTHR31480">
    <property type="entry name" value="BIFUNCTIONAL LYCOPENE CYCLASE/PHYTOENE SYNTHASE"/>
    <property type="match status" value="1"/>
</dbReference>
<keyword evidence="1 2" id="KW-0808">Transferase</keyword>
<dbReference type="InterPro" id="IPR008949">
    <property type="entry name" value="Isoprenoid_synthase_dom_sf"/>
</dbReference>
<dbReference type="SFLD" id="SFLDS00005">
    <property type="entry name" value="Isoprenoid_Synthase_Type_I"/>
    <property type="match status" value="1"/>
</dbReference>
<dbReference type="InterPro" id="IPR033904">
    <property type="entry name" value="Trans_IPPS_HH"/>
</dbReference>
<dbReference type="InterPro" id="IPR002060">
    <property type="entry name" value="Squ/phyt_synthse"/>
</dbReference>
<gene>
    <name evidence="2" type="primary">crtB</name>
</gene>
<dbReference type="Pfam" id="PF00494">
    <property type="entry name" value="SQS_PSY"/>
    <property type="match status" value="1"/>
</dbReference>
<dbReference type="EC" id="2.5.1.32" evidence="2"/>
<dbReference type="GO" id="GO:0051996">
    <property type="term" value="F:squalene synthase [NAD(P)H] activity"/>
    <property type="evidence" value="ECO:0007669"/>
    <property type="project" value="InterPro"/>
</dbReference>
<dbReference type="SFLD" id="SFLDG01018">
    <property type="entry name" value="Squalene/Phytoene_Synthase_Lik"/>
    <property type="match status" value="1"/>
</dbReference>
<dbReference type="CDD" id="cd00683">
    <property type="entry name" value="Trans_IPPS_HH"/>
    <property type="match status" value="1"/>
</dbReference>
<dbReference type="SFLD" id="SFLDG01212">
    <property type="entry name" value="Phytoene_synthase_like"/>
    <property type="match status" value="1"/>
</dbReference>
<evidence type="ECO:0000313" key="2">
    <source>
        <dbReference type="EMBL" id="AIF03398.1"/>
    </source>
</evidence>
<dbReference type="AlphaFoldDB" id="A0A075GNR0"/>
<dbReference type="Gene3D" id="1.10.600.10">
    <property type="entry name" value="Farnesyl Diphosphate Synthase"/>
    <property type="match status" value="1"/>
</dbReference>
<evidence type="ECO:0000256" key="1">
    <source>
        <dbReference type="ARBA" id="ARBA00022679"/>
    </source>
</evidence>
<organism evidence="2">
    <name type="scientific">uncultured marine group II/III euryarchaeote KM3_164_F01</name>
    <dbReference type="NCBI Taxonomy" id="1457917"/>
    <lineage>
        <taxon>Archaea</taxon>
        <taxon>Methanobacteriati</taxon>
        <taxon>Methanobacteriota</taxon>
        <taxon>environmental samples</taxon>
    </lineage>
</organism>
<proteinExistence type="predicted"/>
<dbReference type="EMBL" id="KF900678">
    <property type="protein sequence ID" value="AIF03398.1"/>
    <property type="molecule type" value="Genomic_DNA"/>
</dbReference>
<dbReference type="InterPro" id="IPR019845">
    <property type="entry name" value="Squalene/phytoene_synthase_CS"/>
</dbReference>
<name>A0A075GNR0_9EURY</name>
<dbReference type="GO" id="GO:0008299">
    <property type="term" value="P:isoprenoid biosynthetic process"/>
    <property type="evidence" value="ECO:0007669"/>
    <property type="project" value="UniProtKB-ARBA"/>
</dbReference>
<protein>
    <submittedName>
        <fullName evidence="2">Farnesyl-diphosphate farnesyltransferase (CrtB)</fullName>
        <ecNumber evidence="2">2.5.1.32</ecNumber>
    </submittedName>
</protein>
<dbReference type="PROSITE" id="PS01044">
    <property type="entry name" value="SQUALEN_PHYTOEN_SYN_1"/>
    <property type="match status" value="1"/>
</dbReference>
<dbReference type="SUPFAM" id="SSF48576">
    <property type="entry name" value="Terpenoid synthases"/>
    <property type="match status" value="1"/>
</dbReference>
<dbReference type="InterPro" id="IPR044843">
    <property type="entry name" value="Trans_IPPS_bact-type"/>
</dbReference>
<sequence length="404" mass="46799">MRYDLERSISLVDPEVQPEGIEVVRSAVSMTREAGRAISITALETIREGARFMGVLGSRGELLNPFGHIDAAIWSETDVPEYMVEAAYDYCEELTRVEAGNFYHSFKYLPNEARRAICAYYAFCRRADDIADGDYVDSFPGGSSDDPESIEYRADIERLTGSSPVVTRDHYDDRMSQLFYYRKKLSTAYGQITSTDPIFIALKDTIRRYNIPRQLLDDMISGMEDDFHRNRYETFEELYSYCYRVASTVGLVCIEIYGYDDLEAREFSESWGIFMQMTNIIRDVAEDAERDRIYLPMEDLRRYGISEQDVKSGADLLKHPGWKPFVEEYISRAETYRDKAFKLLPLLDRQSRYSPAAMMAFYESILKKINKSEGDVFTQRVQLSKAEKITLAAYVYTRYRFLAL</sequence>